<keyword evidence="2" id="KW-1185">Reference proteome</keyword>
<proteinExistence type="predicted"/>
<accession>D9SEF7</accession>
<sequence>MGATMNIVFVAGIHAVGKSTACEAISVEFNIPHFTASQIIRAERSSAIPAASKLVTDVEENQRLLLQGISRLSANSGLLLDGHFTLQRKSDGGIEAISADVFREIQIAAIVVFIDEPAKIAKRMFDRDEVSLPIELIQTHQDAEVAHANDVASMLGVPIVVLSAFDIKGFSSAIKGWGISRHTF</sequence>
<protein>
    <recommendedName>
        <fullName evidence="3">Adenylate kinase</fullName>
    </recommendedName>
</protein>
<evidence type="ECO:0000313" key="1">
    <source>
        <dbReference type="EMBL" id="ADL54933.1"/>
    </source>
</evidence>
<dbReference type="EMBL" id="CP002159">
    <property type="protein sequence ID" value="ADL54933.1"/>
    <property type="molecule type" value="Genomic_DNA"/>
</dbReference>
<gene>
    <name evidence="1" type="ordered locus">Galf_0901</name>
</gene>
<evidence type="ECO:0000313" key="2">
    <source>
        <dbReference type="Proteomes" id="UP000001235"/>
    </source>
</evidence>
<dbReference type="KEGG" id="gca:Galf_0901"/>
<name>D9SEF7_GALCS</name>
<dbReference type="Gene3D" id="3.40.50.300">
    <property type="entry name" value="P-loop containing nucleotide triphosphate hydrolases"/>
    <property type="match status" value="1"/>
</dbReference>
<dbReference type="InterPro" id="IPR027417">
    <property type="entry name" value="P-loop_NTPase"/>
</dbReference>
<dbReference type="AlphaFoldDB" id="D9SEF7"/>
<dbReference type="HOGENOM" id="CLU_094604_1_0_4"/>
<dbReference type="STRING" id="395494.Galf_0901"/>
<reference evidence="1 2" key="1">
    <citation type="submission" date="2010-08" db="EMBL/GenBank/DDBJ databases">
        <title>Complete sequence of Gallionella capsiferriformans ES-2.</title>
        <authorList>
            <consortium name="US DOE Joint Genome Institute"/>
            <person name="Lucas S."/>
            <person name="Copeland A."/>
            <person name="Lapidus A."/>
            <person name="Cheng J.-F."/>
            <person name="Bruce D."/>
            <person name="Goodwin L."/>
            <person name="Pitluck S."/>
            <person name="Chertkov O."/>
            <person name="Davenport K.W."/>
            <person name="Detter J.C."/>
            <person name="Han C."/>
            <person name="Tapia R."/>
            <person name="Land M."/>
            <person name="Hauser L."/>
            <person name="Chang Y.-J."/>
            <person name="Jeffries C."/>
            <person name="Kyrpides N."/>
            <person name="Ivanova N."/>
            <person name="Mikhailova N."/>
            <person name="Shelobolina E.S."/>
            <person name="Picardal F."/>
            <person name="Roden E."/>
            <person name="Emerson D."/>
            <person name="Woyke T."/>
        </authorList>
    </citation>
    <scope>NUCLEOTIDE SEQUENCE [LARGE SCALE GENOMIC DNA]</scope>
    <source>
        <strain evidence="1 2">ES-2</strain>
    </source>
</reference>
<organism evidence="1 2">
    <name type="scientific">Gallionella capsiferriformans (strain ES-2)</name>
    <name type="common">Gallionella ferruginea capsiferriformans (strain ES-2)</name>
    <dbReference type="NCBI Taxonomy" id="395494"/>
    <lineage>
        <taxon>Bacteria</taxon>
        <taxon>Pseudomonadati</taxon>
        <taxon>Pseudomonadota</taxon>
        <taxon>Betaproteobacteria</taxon>
        <taxon>Nitrosomonadales</taxon>
        <taxon>Gallionellaceae</taxon>
        <taxon>Gallionella</taxon>
    </lineage>
</organism>
<dbReference type="Proteomes" id="UP000001235">
    <property type="component" value="Chromosome"/>
</dbReference>
<dbReference type="SUPFAM" id="SSF52540">
    <property type="entry name" value="P-loop containing nucleoside triphosphate hydrolases"/>
    <property type="match status" value="1"/>
</dbReference>
<dbReference type="eggNOG" id="COG2019">
    <property type="taxonomic scope" value="Bacteria"/>
</dbReference>
<dbReference type="Pfam" id="PF13207">
    <property type="entry name" value="AAA_17"/>
    <property type="match status" value="1"/>
</dbReference>
<evidence type="ECO:0008006" key="3">
    <source>
        <dbReference type="Google" id="ProtNLM"/>
    </source>
</evidence>